<evidence type="ECO:0008006" key="9">
    <source>
        <dbReference type="Google" id="ProtNLM"/>
    </source>
</evidence>
<feature type="transmembrane region" description="Helical" evidence="6">
    <location>
        <begin position="117"/>
        <end position="143"/>
    </location>
</feature>
<protein>
    <recommendedName>
        <fullName evidence="9">MFS transporter</fullName>
    </recommendedName>
</protein>
<gene>
    <name evidence="7" type="ORF">GCM10020369_48340</name>
</gene>
<organism evidence="7 8">
    <name type="scientific">Cryptosporangium minutisporangium</name>
    <dbReference type="NCBI Taxonomy" id="113569"/>
    <lineage>
        <taxon>Bacteria</taxon>
        <taxon>Bacillati</taxon>
        <taxon>Actinomycetota</taxon>
        <taxon>Actinomycetes</taxon>
        <taxon>Cryptosporangiales</taxon>
        <taxon>Cryptosporangiaceae</taxon>
        <taxon>Cryptosporangium</taxon>
    </lineage>
</organism>
<comment type="subcellular location">
    <subcellularLocation>
        <location evidence="1">Cell membrane</location>
        <topology evidence="1">Multi-pass membrane protein</topology>
    </subcellularLocation>
</comment>
<dbReference type="PANTHER" id="PTHR23513">
    <property type="entry name" value="INTEGRAL MEMBRANE EFFLUX PROTEIN-RELATED"/>
    <property type="match status" value="1"/>
</dbReference>
<keyword evidence="3 6" id="KW-0812">Transmembrane</keyword>
<evidence type="ECO:0000313" key="7">
    <source>
        <dbReference type="EMBL" id="GAA3391230.1"/>
    </source>
</evidence>
<dbReference type="Gene3D" id="1.20.1250.20">
    <property type="entry name" value="MFS general substrate transporter like domains"/>
    <property type="match status" value="1"/>
</dbReference>
<evidence type="ECO:0000256" key="1">
    <source>
        <dbReference type="ARBA" id="ARBA00004651"/>
    </source>
</evidence>
<evidence type="ECO:0000256" key="4">
    <source>
        <dbReference type="ARBA" id="ARBA00022989"/>
    </source>
</evidence>
<name>A0ABP6T246_9ACTN</name>
<feature type="transmembrane region" description="Helical" evidence="6">
    <location>
        <begin position="84"/>
        <end position="105"/>
    </location>
</feature>
<keyword evidence="2" id="KW-1003">Cell membrane</keyword>
<feature type="transmembrane region" description="Helical" evidence="6">
    <location>
        <begin position="149"/>
        <end position="167"/>
    </location>
</feature>
<evidence type="ECO:0000256" key="5">
    <source>
        <dbReference type="ARBA" id="ARBA00023136"/>
    </source>
</evidence>
<dbReference type="PANTHER" id="PTHR23513:SF6">
    <property type="entry name" value="MAJOR FACILITATOR SUPERFAMILY ASSOCIATED DOMAIN-CONTAINING PROTEIN"/>
    <property type="match status" value="1"/>
</dbReference>
<evidence type="ECO:0000256" key="6">
    <source>
        <dbReference type="SAM" id="Phobius"/>
    </source>
</evidence>
<dbReference type="InterPro" id="IPR036259">
    <property type="entry name" value="MFS_trans_sf"/>
</dbReference>
<feature type="transmembrane region" description="Helical" evidence="6">
    <location>
        <begin position="30"/>
        <end position="47"/>
    </location>
</feature>
<sequence length="173" mass="18069">MLVNTLIMATAPLLAVRLLAELDFAPWQYGLAFGVPCLGGLIGSRLARPLVARYGQRAVLLTAGTLRACWPIALVFIGPGTAGLVFVMVVEFGLITSIGVFNPVLAAYRLEHTAADYVARVLSAWSVTRNALTAAATVLWGLLASVSDTRTAIGVAGLLLLATPALLPTGSRP</sequence>
<comment type="caution">
    <text evidence="7">The sequence shown here is derived from an EMBL/GenBank/DDBJ whole genome shotgun (WGS) entry which is preliminary data.</text>
</comment>
<evidence type="ECO:0000256" key="2">
    <source>
        <dbReference type="ARBA" id="ARBA00022475"/>
    </source>
</evidence>
<dbReference type="SUPFAM" id="SSF103473">
    <property type="entry name" value="MFS general substrate transporter"/>
    <property type="match status" value="1"/>
</dbReference>
<accession>A0ABP6T246</accession>
<evidence type="ECO:0000256" key="3">
    <source>
        <dbReference type="ARBA" id="ARBA00022692"/>
    </source>
</evidence>
<dbReference type="Proteomes" id="UP001501676">
    <property type="component" value="Unassembled WGS sequence"/>
</dbReference>
<keyword evidence="8" id="KW-1185">Reference proteome</keyword>
<dbReference type="EMBL" id="BAAAYN010000031">
    <property type="protein sequence ID" value="GAA3391230.1"/>
    <property type="molecule type" value="Genomic_DNA"/>
</dbReference>
<reference evidence="8" key="1">
    <citation type="journal article" date="2019" name="Int. J. Syst. Evol. Microbiol.">
        <title>The Global Catalogue of Microorganisms (GCM) 10K type strain sequencing project: providing services to taxonomists for standard genome sequencing and annotation.</title>
        <authorList>
            <consortium name="The Broad Institute Genomics Platform"/>
            <consortium name="The Broad Institute Genome Sequencing Center for Infectious Disease"/>
            <person name="Wu L."/>
            <person name="Ma J."/>
        </authorList>
    </citation>
    <scope>NUCLEOTIDE SEQUENCE [LARGE SCALE GENOMIC DNA]</scope>
    <source>
        <strain evidence="8">JCM 9458</strain>
    </source>
</reference>
<keyword evidence="5 6" id="KW-0472">Membrane</keyword>
<keyword evidence="4 6" id="KW-1133">Transmembrane helix</keyword>
<feature type="transmembrane region" description="Helical" evidence="6">
    <location>
        <begin position="59"/>
        <end position="78"/>
    </location>
</feature>
<evidence type="ECO:0000313" key="8">
    <source>
        <dbReference type="Proteomes" id="UP001501676"/>
    </source>
</evidence>
<proteinExistence type="predicted"/>